<proteinExistence type="predicted"/>
<evidence type="ECO:0000313" key="2">
    <source>
        <dbReference type="Proteomes" id="UP000195696"/>
    </source>
</evidence>
<sequence>MPLELRPIPHLKVKPWKLPYVVEAWSSFIHPTAKKLGIEMKLPRLSRPYTHLRYLRTMKQLITLSTTEILFDFECLTNKILARMFV</sequence>
<gene>
    <name evidence="1" type="ORF">BWGO95_05037</name>
</gene>
<name>A0A1G4ESE6_BACMY</name>
<dbReference type="AlphaFoldDB" id="A0A1G4ESE6"/>
<accession>A0A1G4ESE6</accession>
<organism evidence="1 2">
    <name type="scientific">Bacillus mycoides</name>
    <dbReference type="NCBI Taxonomy" id="1405"/>
    <lineage>
        <taxon>Bacteria</taxon>
        <taxon>Bacillati</taxon>
        <taxon>Bacillota</taxon>
        <taxon>Bacilli</taxon>
        <taxon>Bacillales</taxon>
        <taxon>Bacillaceae</taxon>
        <taxon>Bacillus</taxon>
        <taxon>Bacillus cereus group</taxon>
    </lineage>
</organism>
<reference evidence="1 2" key="1">
    <citation type="submission" date="2016-08" db="EMBL/GenBank/DDBJ databases">
        <authorList>
            <person name="Seilhamer J.J."/>
        </authorList>
    </citation>
    <scope>NUCLEOTIDE SEQUENCE [LARGE SCALE GENOMIC DNA]</scope>
    <source>
        <strain evidence="1 2">SDA_GO95</strain>
    </source>
</reference>
<evidence type="ECO:0000313" key="1">
    <source>
        <dbReference type="EMBL" id="SCB70844.1"/>
    </source>
</evidence>
<protein>
    <submittedName>
        <fullName evidence="1">Uncharacterized protein</fullName>
    </submittedName>
</protein>
<dbReference type="Proteomes" id="UP000195696">
    <property type="component" value="Unassembled WGS sequence"/>
</dbReference>
<dbReference type="EMBL" id="FMAK01000054">
    <property type="protein sequence ID" value="SCB70844.1"/>
    <property type="molecule type" value="Genomic_DNA"/>
</dbReference>